<organism evidence="1 2">
    <name type="scientific">Halolamina pelagica</name>
    <dbReference type="NCBI Taxonomy" id="699431"/>
    <lineage>
        <taxon>Archaea</taxon>
        <taxon>Methanobacteriati</taxon>
        <taxon>Methanobacteriota</taxon>
        <taxon>Stenosarchaea group</taxon>
        <taxon>Halobacteria</taxon>
        <taxon>Halobacteriales</taxon>
        <taxon>Haloferacaceae</taxon>
    </lineage>
</organism>
<dbReference type="PATRIC" id="fig|699431.3.peg.533"/>
<reference evidence="2" key="1">
    <citation type="submission" date="2013-11" db="EMBL/GenBank/DDBJ databases">
        <authorList>
            <person name="Hoang H.T."/>
            <person name="Killian M.L."/>
            <person name="Madson D.M."/>
            <person name="Arruda P.H.E."/>
            <person name="Sun D."/>
            <person name="Schwartz K.J."/>
            <person name="Yoon K."/>
        </authorList>
    </citation>
    <scope>NUCLEOTIDE SEQUENCE [LARGE SCALE GENOMIC DNA]</scope>
    <source>
        <strain evidence="2">CDK2</strain>
    </source>
</reference>
<evidence type="ECO:0000313" key="2">
    <source>
        <dbReference type="Proteomes" id="UP000050535"/>
    </source>
</evidence>
<dbReference type="Proteomes" id="UP000050535">
    <property type="component" value="Unassembled WGS sequence"/>
</dbReference>
<dbReference type="OrthoDB" id="191154at2157"/>
<keyword evidence="2" id="KW-1185">Reference proteome</keyword>
<gene>
    <name evidence="1" type="ORF">SY89_00512</name>
</gene>
<dbReference type="EMBL" id="LGUC01000001">
    <property type="protein sequence ID" value="KPN29794.1"/>
    <property type="molecule type" value="Genomic_DNA"/>
</dbReference>
<dbReference type="RefSeq" id="WP_054582990.1">
    <property type="nucleotide sequence ID" value="NZ_LGUC01000001.1"/>
</dbReference>
<dbReference type="InterPro" id="IPR027417">
    <property type="entry name" value="P-loop_NTPase"/>
</dbReference>
<dbReference type="Gene3D" id="3.40.50.300">
    <property type="entry name" value="P-loop containing nucleotide triphosphate hydrolases"/>
    <property type="match status" value="1"/>
</dbReference>
<accession>A0A0P7FSX1</accession>
<sequence length="194" mass="21444">MEYDLAIDGAPETVPAGTALLLLHPSIGETDRVDTDFLSADTDRFLVISTRTTAREVEQKLEYYEVDESRAVILDTLSIERGYSRRSAPNIHYAAGPDDVEGIVEDVASFLESTEGRRRITFDSLSELAYYGDEAAALEAAERLIELVREHDAVCLFHLSSEVHDDETVATFADLFDGTVTLDDDGNVSYEATE</sequence>
<proteinExistence type="predicted"/>
<name>A0A0P7FSX1_9EURY</name>
<protein>
    <recommendedName>
        <fullName evidence="3">KaiC-like domain-containing protein</fullName>
    </recommendedName>
</protein>
<evidence type="ECO:0000313" key="1">
    <source>
        <dbReference type="EMBL" id="KPN29794.1"/>
    </source>
</evidence>
<comment type="caution">
    <text evidence="1">The sequence shown here is derived from an EMBL/GenBank/DDBJ whole genome shotgun (WGS) entry which is preliminary data.</text>
</comment>
<evidence type="ECO:0008006" key="3">
    <source>
        <dbReference type="Google" id="ProtNLM"/>
    </source>
</evidence>
<dbReference type="AlphaFoldDB" id="A0A0P7FSX1"/>
<dbReference type="Pfam" id="PF23365">
    <property type="entry name" value="DUF7090"/>
    <property type="match status" value="1"/>
</dbReference>
<dbReference type="InterPro" id="IPR055516">
    <property type="entry name" value="DUF7090"/>
</dbReference>